<gene>
    <name evidence="4" type="ORF">HXA33_07255</name>
</gene>
<feature type="domain" description="Fe/B12 periplasmic-binding" evidence="3">
    <location>
        <begin position="2"/>
        <end position="263"/>
    </location>
</feature>
<dbReference type="Gene3D" id="3.40.50.1980">
    <property type="entry name" value="Nitrogenase molybdenum iron protein domain"/>
    <property type="match status" value="2"/>
</dbReference>
<dbReference type="PROSITE" id="PS50983">
    <property type="entry name" value="FE_B12_PBP"/>
    <property type="match status" value="1"/>
</dbReference>
<proteinExistence type="inferred from homology"/>
<dbReference type="NCBIfam" id="NF038402">
    <property type="entry name" value="TroA_like"/>
    <property type="match status" value="1"/>
</dbReference>
<dbReference type="CDD" id="cd01144">
    <property type="entry name" value="BtuF"/>
    <property type="match status" value="1"/>
</dbReference>
<protein>
    <submittedName>
        <fullName evidence="4">Cobalamin-binding protein</fullName>
    </submittedName>
</protein>
<dbReference type="AlphaFoldDB" id="A0A9Q4FWV6"/>
<dbReference type="Pfam" id="PF01497">
    <property type="entry name" value="Peripla_BP_2"/>
    <property type="match status" value="1"/>
</dbReference>
<dbReference type="EMBL" id="JABXYM010000001">
    <property type="protein sequence ID" value="MCR6096345.1"/>
    <property type="molecule type" value="Genomic_DNA"/>
</dbReference>
<dbReference type="Proteomes" id="UP001057753">
    <property type="component" value="Unassembled WGS sequence"/>
</dbReference>
<keyword evidence="5" id="KW-1185">Reference proteome</keyword>
<name>A0A9Q4FWV6_SALAG</name>
<dbReference type="InterPro" id="IPR002491">
    <property type="entry name" value="ABC_transptr_periplasmic_BD"/>
</dbReference>
<dbReference type="PANTHER" id="PTHR30535">
    <property type="entry name" value="VITAMIN B12-BINDING PROTEIN"/>
    <property type="match status" value="1"/>
</dbReference>
<dbReference type="PANTHER" id="PTHR30535:SF34">
    <property type="entry name" value="MOLYBDATE-BINDING PROTEIN MOLA"/>
    <property type="match status" value="1"/>
</dbReference>
<keyword evidence="2" id="KW-0732">Signal</keyword>
<evidence type="ECO:0000313" key="5">
    <source>
        <dbReference type="Proteomes" id="UP001057753"/>
    </source>
</evidence>
<dbReference type="InterPro" id="IPR054828">
    <property type="entry name" value="Vit_B12_bind_prot"/>
</dbReference>
<evidence type="ECO:0000256" key="2">
    <source>
        <dbReference type="ARBA" id="ARBA00022729"/>
    </source>
</evidence>
<comment type="similarity">
    <text evidence="1">Belongs to the bacterial solute-binding protein 8 family.</text>
</comment>
<dbReference type="SUPFAM" id="SSF53807">
    <property type="entry name" value="Helical backbone' metal receptor"/>
    <property type="match status" value="1"/>
</dbReference>
<sequence>MRLVSICPSNTELATYAGLVDHLVGVDNYSDWPSDKLTNLERVGPDLNINMDKVEALNPDLVLASETVPGMEKNIKELKKRGLPYVIVPTPKTLSDIGSQLIWIGEKTGYKEKSLKAHKTFNYWINYYKGLSNSVEEKKTIYWEWWAKPIFTPGHSNWLTEMSELAGGINIFADHPQSSVKTTWEDVYKRNPDVMAIIWVGVHKEKVNRKVLEKRPDWQSLKAPTSNNVYILDEPFFCRPSPRLLIGLMQIANILHPHIYPTFVEGVDPMFTD</sequence>
<evidence type="ECO:0000259" key="3">
    <source>
        <dbReference type="PROSITE" id="PS50983"/>
    </source>
</evidence>
<evidence type="ECO:0000256" key="1">
    <source>
        <dbReference type="ARBA" id="ARBA00008814"/>
    </source>
</evidence>
<dbReference type="RefSeq" id="WP_257820974.1">
    <property type="nucleotide sequence ID" value="NZ_JABXYM010000001.1"/>
</dbReference>
<accession>A0A9Q4FWV6</accession>
<reference evidence="4" key="1">
    <citation type="submission" date="2020-06" db="EMBL/GenBank/DDBJ databases">
        <title>Insight into the genomes of haloalkaliphilic bacilli from Kenyan soda lakes.</title>
        <authorList>
            <person name="Mwirichia R."/>
            <person name="Villamizar G.C."/>
            <person name="Poehlein A."/>
            <person name="Mugweru J."/>
            <person name="Kipnyargis A."/>
            <person name="Kiplimo D."/>
            <person name="Orwa P."/>
            <person name="Daniel R."/>
        </authorList>
    </citation>
    <scope>NUCLEOTIDE SEQUENCE</scope>
    <source>
        <strain evidence="4">B1096_S55</strain>
    </source>
</reference>
<organism evidence="4 5">
    <name type="scientific">Salipaludibacillus agaradhaerens</name>
    <name type="common">Bacillus agaradhaerens</name>
    <dbReference type="NCBI Taxonomy" id="76935"/>
    <lineage>
        <taxon>Bacteria</taxon>
        <taxon>Bacillati</taxon>
        <taxon>Bacillota</taxon>
        <taxon>Bacilli</taxon>
        <taxon>Bacillales</taxon>
        <taxon>Bacillaceae</taxon>
    </lineage>
</organism>
<evidence type="ECO:0000313" key="4">
    <source>
        <dbReference type="EMBL" id="MCR6096345.1"/>
    </source>
</evidence>
<comment type="caution">
    <text evidence="4">The sequence shown here is derived from an EMBL/GenBank/DDBJ whole genome shotgun (WGS) entry which is preliminary data.</text>
</comment>
<dbReference type="InterPro" id="IPR050902">
    <property type="entry name" value="ABC_Transporter_SBP"/>
</dbReference>